<evidence type="ECO:0000313" key="3">
    <source>
        <dbReference type="EMBL" id="QNO50090.1"/>
    </source>
</evidence>
<evidence type="ECO:0000256" key="1">
    <source>
        <dbReference type="SAM" id="MobiDB-lite"/>
    </source>
</evidence>
<feature type="transmembrane region" description="Helical" evidence="2">
    <location>
        <begin position="12"/>
        <end position="33"/>
    </location>
</feature>
<organism evidence="3">
    <name type="scientific">Candidatus Methanogaster sp. ANME-2c ERB4</name>
    <dbReference type="NCBI Taxonomy" id="2759911"/>
    <lineage>
        <taxon>Archaea</taxon>
        <taxon>Methanobacteriati</taxon>
        <taxon>Methanobacteriota</taxon>
        <taxon>Stenosarchaea group</taxon>
        <taxon>Methanomicrobia</taxon>
        <taxon>Methanosarcinales</taxon>
        <taxon>ANME-2 cluster</taxon>
        <taxon>Candidatus Methanogasteraceae</taxon>
        <taxon>Candidatus Methanogaster</taxon>
    </lineage>
</organism>
<keyword evidence="2" id="KW-1133">Transmembrane helix</keyword>
<protein>
    <submittedName>
        <fullName evidence="3">Uncharacterized protein</fullName>
    </submittedName>
</protein>
<dbReference type="EMBL" id="MT631404">
    <property type="protein sequence ID" value="QNO50090.1"/>
    <property type="molecule type" value="Genomic_DNA"/>
</dbReference>
<keyword evidence="2" id="KW-0472">Membrane</keyword>
<reference evidence="3" key="1">
    <citation type="submission" date="2020-06" db="EMBL/GenBank/DDBJ databases">
        <title>Unique genomic features of the anaerobic methanotrophic archaea.</title>
        <authorList>
            <person name="Chadwick G.L."/>
            <person name="Skennerton C.T."/>
            <person name="Laso-Perez R."/>
            <person name="Leu A.O."/>
            <person name="Speth D.R."/>
            <person name="Yu H."/>
            <person name="Morgan-Lang C."/>
            <person name="Hatzenpichler R."/>
            <person name="Goudeau D."/>
            <person name="Malmstrom R."/>
            <person name="Brazelton W.J."/>
            <person name="Woyke T."/>
            <person name="Hallam S.J."/>
            <person name="Tyson G.W."/>
            <person name="Wegener G."/>
            <person name="Boetius A."/>
            <person name="Orphan V."/>
        </authorList>
    </citation>
    <scope>NUCLEOTIDE SEQUENCE</scope>
</reference>
<gene>
    <name evidence="3" type="ORF">NEPELPOK_00041</name>
</gene>
<keyword evidence="2" id="KW-0812">Transmembrane</keyword>
<evidence type="ECO:0000256" key="2">
    <source>
        <dbReference type="SAM" id="Phobius"/>
    </source>
</evidence>
<accession>A0A7G9YQ06</accession>
<name>A0A7G9YQ06_9EURY</name>
<proteinExistence type="predicted"/>
<sequence>MKRETNSLVVPVIVIIAAVIVIVMLAGSAISFLSTPAKYTEDQQRALSLASYLGYHSLGEDSVNHYSGQKVHENGVAGILYKYRGGTAMDIEQAMHDRLEDIGFATTEITKEKNDRWDTFWKYSYFSAENGDIIAYITTYSDRSNKYVCIAAGPGKSVDDVFKVRVEGADNVHLKSDVRYKSGKTSDIEHVAPLAGTIYAIKYPQHKLSGPRDAKVNVEARKSYDEMLALKEKVTTNETFQQEFFNDTADNETAVNRTYSTRERTRYYPWGFFWVSGGGRHYSPYRYDRSGSGSGATVRPRGTGYTVRGAGGPGIAK</sequence>
<feature type="region of interest" description="Disordered" evidence="1">
    <location>
        <begin position="289"/>
        <end position="317"/>
    </location>
</feature>
<dbReference type="AlphaFoldDB" id="A0A7G9YQ06"/>